<accession>A0A5J4TWN7</accession>
<organism evidence="4 5">
    <name type="scientific">Streblomastix strix</name>
    <dbReference type="NCBI Taxonomy" id="222440"/>
    <lineage>
        <taxon>Eukaryota</taxon>
        <taxon>Metamonada</taxon>
        <taxon>Preaxostyla</taxon>
        <taxon>Oxymonadida</taxon>
        <taxon>Streblomastigidae</taxon>
        <taxon>Streblomastix</taxon>
    </lineage>
</organism>
<dbReference type="CDD" id="cd04301">
    <property type="entry name" value="NAT_SF"/>
    <property type="match status" value="1"/>
</dbReference>
<dbReference type="OrthoDB" id="1937912at2759"/>
<dbReference type="InterPro" id="IPR016181">
    <property type="entry name" value="Acyl_CoA_acyltransferase"/>
</dbReference>
<dbReference type="PROSITE" id="PS51186">
    <property type="entry name" value="GNAT"/>
    <property type="match status" value="1"/>
</dbReference>
<feature type="domain" description="N-acetyltransferase" evidence="3">
    <location>
        <begin position="30"/>
        <end position="178"/>
    </location>
</feature>
<keyword evidence="1" id="KW-0539">Nucleus</keyword>
<gene>
    <name evidence="4" type="ORF">EZS28_042140</name>
</gene>
<name>A0A5J4TWN7_9EUKA</name>
<dbReference type="Proteomes" id="UP000324800">
    <property type="component" value="Unassembled WGS sequence"/>
</dbReference>
<proteinExistence type="predicted"/>
<reference evidence="4 5" key="1">
    <citation type="submission" date="2019-03" db="EMBL/GenBank/DDBJ databases">
        <title>Single cell metagenomics reveals metabolic interactions within the superorganism composed of flagellate Streblomastix strix and complex community of Bacteroidetes bacteria on its surface.</title>
        <authorList>
            <person name="Treitli S.C."/>
            <person name="Kolisko M."/>
            <person name="Husnik F."/>
            <person name="Keeling P."/>
            <person name="Hampl V."/>
        </authorList>
    </citation>
    <scope>NUCLEOTIDE SEQUENCE [LARGE SCALE GENOMIC DNA]</scope>
    <source>
        <strain evidence="4">ST1C</strain>
    </source>
</reference>
<dbReference type="InterPro" id="IPR000182">
    <property type="entry name" value="GNAT_dom"/>
</dbReference>
<dbReference type="PANTHER" id="PTHR45750:SF3">
    <property type="entry name" value="HISTONE ACETYLTRANSFERASE"/>
    <property type="match status" value="1"/>
</dbReference>
<evidence type="ECO:0000313" key="5">
    <source>
        <dbReference type="Proteomes" id="UP000324800"/>
    </source>
</evidence>
<feature type="non-terminal residue" evidence="4">
    <location>
        <position position="229"/>
    </location>
</feature>
<evidence type="ECO:0000259" key="3">
    <source>
        <dbReference type="PROSITE" id="PS51186"/>
    </source>
</evidence>
<feature type="region of interest" description="Disordered" evidence="2">
    <location>
        <begin position="1"/>
        <end position="22"/>
    </location>
</feature>
<sequence length="229" mass="26246">MNSTAGQVEYGADTPKMESQTQTGELGAYTTFRTEDAGEQSLALLTSVKNLFVRQLPYMPREYITRLVFDRNHHSVVCVKNRVQVVAGITMRVFLETGLGEIAFCAVDANEQVRGYGTRIMNHAKDYARSIGLHFFLTYADNQAIEYFRKQGFSDVITVPKERWKDRIKDYRGSTPMEFIIRPNTPYLNLSDVISTQKLKLMEKAQQFTNGANFYSTPKRGQIWKEMIL</sequence>
<keyword evidence="4" id="KW-0808">Transferase</keyword>
<dbReference type="InterPro" id="IPR037800">
    <property type="entry name" value="GCN5"/>
</dbReference>
<dbReference type="GO" id="GO:0000123">
    <property type="term" value="C:histone acetyltransferase complex"/>
    <property type="evidence" value="ECO:0007669"/>
    <property type="project" value="TreeGrafter"/>
</dbReference>
<protein>
    <submittedName>
        <fullName evidence="4">Putative Histone acetyltransferase</fullName>
    </submittedName>
</protein>
<dbReference type="Gene3D" id="3.40.630.30">
    <property type="match status" value="1"/>
</dbReference>
<dbReference type="EMBL" id="SNRW01024344">
    <property type="protein sequence ID" value="KAA6362333.1"/>
    <property type="molecule type" value="Genomic_DNA"/>
</dbReference>
<evidence type="ECO:0000256" key="1">
    <source>
        <dbReference type="ARBA" id="ARBA00023242"/>
    </source>
</evidence>
<dbReference type="GO" id="GO:0010484">
    <property type="term" value="F:histone H3 acetyltransferase activity"/>
    <property type="evidence" value="ECO:0007669"/>
    <property type="project" value="TreeGrafter"/>
</dbReference>
<dbReference type="SUPFAM" id="SSF55729">
    <property type="entry name" value="Acyl-CoA N-acyltransferases (Nat)"/>
    <property type="match status" value="1"/>
</dbReference>
<dbReference type="AlphaFoldDB" id="A0A5J4TWN7"/>
<dbReference type="PANTHER" id="PTHR45750">
    <property type="entry name" value="GH11602P"/>
    <property type="match status" value="1"/>
</dbReference>
<evidence type="ECO:0000313" key="4">
    <source>
        <dbReference type="EMBL" id="KAA6362333.1"/>
    </source>
</evidence>
<dbReference type="Pfam" id="PF00583">
    <property type="entry name" value="Acetyltransf_1"/>
    <property type="match status" value="1"/>
</dbReference>
<comment type="caution">
    <text evidence="4">The sequence shown here is derived from an EMBL/GenBank/DDBJ whole genome shotgun (WGS) entry which is preliminary data.</text>
</comment>
<evidence type="ECO:0000256" key="2">
    <source>
        <dbReference type="SAM" id="MobiDB-lite"/>
    </source>
</evidence>
<dbReference type="GO" id="GO:0045944">
    <property type="term" value="P:positive regulation of transcription by RNA polymerase II"/>
    <property type="evidence" value="ECO:0007669"/>
    <property type="project" value="TreeGrafter"/>
</dbReference>